<sequence>MKCKMKIGMLAVLLVIFGPAFAMNVVIGPTPASFYDPPDAGQVLPASQTALTEDSYSFSLDSATGDPVLSYQWMYNGTDIPDETGTALTIVSAVLGNAGDYICRVTSGYGCDSLSLKGTLSVDQRLMFNEHPSDVNKTVGEELIFQAEAVGVGAIAYHWEKDTVDLVDGLTAGGNTITGANTRVLSIDSLLAVDAGSYVCQAVDSRVPAQTAASNPGVVAVNLLPPTLALTHADLAADMTAVFNSNGTAIQSVCAEALPGGTDWANVTNIGIDFVNMTTFSQVLEVHGIAVVPNVDTAAVIFTGAGLDLGGAPAQVADPLTLVGLDCYILPWFEVSADPGTKYFFNPAAVKATLNGADLATEIGFYLLNITN</sequence>
<proteinExistence type="predicted"/>
<feature type="chain" id="PRO_5009581673" description="Ig-like domain-containing protein" evidence="1">
    <location>
        <begin position="23"/>
        <end position="372"/>
    </location>
</feature>
<dbReference type="AlphaFoldDB" id="A0A1G1YXP4"/>
<dbReference type="InterPro" id="IPR003599">
    <property type="entry name" value="Ig_sub"/>
</dbReference>
<evidence type="ECO:0000256" key="1">
    <source>
        <dbReference type="SAM" id="SignalP"/>
    </source>
</evidence>
<dbReference type="InterPro" id="IPR036179">
    <property type="entry name" value="Ig-like_dom_sf"/>
</dbReference>
<dbReference type="SUPFAM" id="SSF48726">
    <property type="entry name" value="Immunoglobulin"/>
    <property type="match status" value="2"/>
</dbReference>
<evidence type="ECO:0000313" key="4">
    <source>
        <dbReference type="Proteomes" id="UP000177408"/>
    </source>
</evidence>
<evidence type="ECO:0000259" key="2">
    <source>
        <dbReference type="PROSITE" id="PS50835"/>
    </source>
</evidence>
<dbReference type="InterPro" id="IPR007110">
    <property type="entry name" value="Ig-like_dom"/>
</dbReference>
<protein>
    <recommendedName>
        <fullName evidence="2">Ig-like domain-containing protein</fullName>
    </recommendedName>
</protein>
<feature type="domain" description="Ig-like" evidence="2">
    <location>
        <begin position="38"/>
        <end position="121"/>
    </location>
</feature>
<feature type="signal peptide" evidence="1">
    <location>
        <begin position="1"/>
        <end position="22"/>
    </location>
</feature>
<dbReference type="Gene3D" id="2.60.40.10">
    <property type="entry name" value="Immunoglobulins"/>
    <property type="match status" value="2"/>
</dbReference>
<dbReference type="PROSITE" id="PS50835">
    <property type="entry name" value="IG_LIKE"/>
    <property type="match status" value="1"/>
</dbReference>
<name>A0A1G1YXP4_9BACT</name>
<dbReference type="CDD" id="cd00096">
    <property type="entry name" value="Ig"/>
    <property type="match status" value="2"/>
</dbReference>
<keyword evidence="1" id="KW-0732">Signal</keyword>
<dbReference type="SMART" id="SM00409">
    <property type="entry name" value="IG"/>
    <property type="match status" value="2"/>
</dbReference>
<gene>
    <name evidence="3" type="ORF">A3H67_00605</name>
</gene>
<reference evidence="3 4" key="1">
    <citation type="journal article" date="2016" name="Nat. Commun.">
        <title>Thousands of microbial genomes shed light on interconnected biogeochemical processes in an aquifer system.</title>
        <authorList>
            <person name="Anantharaman K."/>
            <person name="Brown C.T."/>
            <person name="Hug L.A."/>
            <person name="Sharon I."/>
            <person name="Castelle C.J."/>
            <person name="Probst A.J."/>
            <person name="Thomas B.C."/>
            <person name="Singh A."/>
            <person name="Wilkins M.J."/>
            <person name="Karaoz U."/>
            <person name="Brodie E.L."/>
            <person name="Williams K.H."/>
            <person name="Hubbard S.S."/>
            <person name="Banfield J.F."/>
        </authorList>
    </citation>
    <scope>NUCLEOTIDE SEQUENCE [LARGE SCALE GENOMIC DNA]</scope>
</reference>
<evidence type="ECO:0000313" key="3">
    <source>
        <dbReference type="EMBL" id="OGY57029.1"/>
    </source>
</evidence>
<comment type="caution">
    <text evidence="3">The sequence shown here is derived from an EMBL/GenBank/DDBJ whole genome shotgun (WGS) entry which is preliminary data.</text>
</comment>
<dbReference type="InterPro" id="IPR013783">
    <property type="entry name" value="Ig-like_fold"/>
</dbReference>
<accession>A0A1G1YXP4</accession>
<organism evidence="3 4">
    <name type="scientific">Candidatus Buchananbacteria bacterium RIFCSPLOWO2_02_FULL_46_11b</name>
    <dbReference type="NCBI Taxonomy" id="1797548"/>
    <lineage>
        <taxon>Bacteria</taxon>
        <taxon>Candidatus Buchananiibacteriota</taxon>
    </lineage>
</organism>
<dbReference type="EMBL" id="MHIR01000040">
    <property type="protein sequence ID" value="OGY57029.1"/>
    <property type="molecule type" value="Genomic_DNA"/>
</dbReference>
<dbReference type="Proteomes" id="UP000177408">
    <property type="component" value="Unassembled WGS sequence"/>
</dbReference>